<keyword evidence="1" id="KW-0732">Signal</keyword>
<organism evidence="2 3">
    <name type="scientific">Limnobacter parvus</name>
    <dbReference type="NCBI Taxonomy" id="2939690"/>
    <lineage>
        <taxon>Bacteria</taxon>
        <taxon>Pseudomonadati</taxon>
        <taxon>Pseudomonadota</taxon>
        <taxon>Betaproteobacteria</taxon>
        <taxon>Burkholderiales</taxon>
        <taxon>Burkholderiaceae</taxon>
        <taxon>Limnobacter</taxon>
    </lineage>
</organism>
<sequence length="158" mass="17087">MFSSRVVIAASMALLAACSTVPSNDSPRWEQVGLDILKQGCAGASVVYTDVPNRHVVGLIDQLKTVRCDGFVSQTYHSKAASNPQGLPISLQLSKPHPGLPGFLDLGTDIRSVEQHLGPSKARKGNSLLYEPSEGNNALVIHVDQEKVVSLRWDWNVD</sequence>
<dbReference type="Proteomes" id="UP001165267">
    <property type="component" value="Unassembled WGS sequence"/>
</dbReference>
<comment type="caution">
    <text evidence="2">The sequence shown here is derived from an EMBL/GenBank/DDBJ whole genome shotgun (WGS) entry which is preliminary data.</text>
</comment>
<feature type="signal peptide" evidence="1">
    <location>
        <begin position="1"/>
        <end position="23"/>
    </location>
</feature>
<reference evidence="2" key="1">
    <citation type="submission" date="2022-07" db="EMBL/GenBank/DDBJ databases">
        <authorList>
            <person name="Xamxidin M."/>
        </authorList>
    </citation>
    <scope>NUCLEOTIDE SEQUENCE</scope>
    <source>
        <strain evidence="2">YS8-69</strain>
    </source>
</reference>
<feature type="chain" id="PRO_5047018491" description="Lipoprotein" evidence="1">
    <location>
        <begin position="24"/>
        <end position="158"/>
    </location>
</feature>
<protein>
    <recommendedName>
        <fullName evidence="4">Lipoprotein</fullName>
    </recommendedName>
</protein>
<evidence type="ECO:0008006" key="4">
    <source>
        <dbReference type="Google" id="ProtNLM"/>
    </source>
</evidence>
<evidence type="ECO:0000313" key="3">
    <source>
        <dbReference type="Proteomes" id="UP001165267"/>
    </source>
</evidence>
<gene>
    <name evidence="2" type="ORF">NSP04_07940</name>
</gene>
<proteinExistence type="predicted"/>
<accession>A0ABT1XH29</accession>
<keyword evidence="3" id="KW-1185">Reference proteome</keyword>
<dbReference type="EMBL" id="JANKHG010000017">
    <property type="protein sequence ID" value="MCR2746577.1"/>
    <property type="molecule type" value="Genomic_DNA"/>
</dbReference>
<evidence type="ECO:0000313" key="2">
    <source>
        <dbReference type="EMBL" id="MCR2746577.1"/>
    </source>
</evidence>
<dbReference type="RefSeq" id="WP_257511810.1">
    <property type="nucleotide sequence ID" value="NZ_JANKHG010000017.1"/>
</dbReference>
<evidence type="ECO:0000256" key="1">
    <source>
        <dbReference type="SAM" id="SignalP"/>
    </source>
</evidence>
<name>A0ABT1XH29_9BURK</name>
<dbReference type="PROSITE" id="PS51257">
    <property type="entry name" value="PROKAR_LIPOPROTEIN"/>
    <property type="match status" value="1"/>
</dbReference>